<keyword evidence="6" id="KW-0472">Membrane</keyword>
<keyword evidence="6" id="KW-1133">Transmembrane helix</keyword>
<comment type="similarity">
    <text evidence="1 6">Belongs to the CcmH/CycL/Ccl2/NrfF family.</text>
</comment>
<name>A0A6B0YXA9_9CHLR</name>
<dbReference type="CDD" id="cd16378">
    <property type="entry name" value="CcmH_N"/>
    <property type="match status" value="1"/>
</dbReference>
<dbReference type="PANTHER" id="PTHR47870:SF4">
    <property type="entry name" value="CYTOCHROME C-TYPE BIOGENESIS PROTEIN CYCH"/>
    <property type="match status" value="1"/>
</dbReference>
<dbReference type="InterPro" id="IPR051263">
    <property type="entry name" value="C-type_cytochrome_biogenesis"/>
</dbReference>
<accession>A0A6B0YXA9</accession>
<evidence type="ECO:0000259" key="8">
    <source>
        <dbReference type="Pfam" id="PF03918"/>
    </source>
</evidence>
<feature type="compositionally biased region" description="Basic and acidic residues" evidence="7">
    <location>
        <begin position="160"/>
        <end position="178"/>
    </location>
</feature>
<keyword evidence="3 6" id="KW-0479">Metal-binding</keyword>
<dbReference type="PANTHER" id="PTHR47870">
    <property type="entry name" value="CYTOCHROME C-TYPE BIOGENESIS PROTEIN CCMH"/>
    <property type="match status" value="1"/>
</dbReference>
<protein>
    <recommendedName>
        <fullName evidence="6">Cytochrome c-type biogenesis protein</fullName>
    </recommendedName>
</protein>
<feature type="transmembrane region" description="Helical" evidence="6">
    <location>
        <begin position="20"/>
        <end position="38"/>
    </location>
</feature>
<evidence type="ECO:0000313" key="9">
    <source>
        <dbReference type="EMBL" id="MXY95061.1"/>
    </source>
</evidence>
<reference evidence="9" key="1">
    <citation type="submission" date="2019-09" db="EMBL/GenBank/DDBJ databases">
        <title>Characterisation of the sponge microbiome using genome-centric metagenomics.</title>
        <authorList>
            <person name="Engelberts J.P."/>
            <person name="Robbins S.J."/>
            <person name="De Goeij J.M."/>
            <person name="Aranda M."/>
            <person name="Bell S.C."/>
            <person name="Webster N.S."/>
        </authorList>
    </citation>
    <scope>NUCLEOTIDE SEQUENCE</scope>
    <source>
        <strain evidence="9">SB0664_bin_27</strain>
    </source>
</reference>
<sequence length="178" mass="19678">MASPLTVSTFRETATLLTTLRVFLPAICLLIICIGSSTPLSAQSESTGITADEVNTVARDLWCPLCGGRLRLDSCELKACAQMREVIELKLAEGEDAKSIRDYFLEQYGPQVLGEPPRQGFNWLAWILPLVAFAGGGVFLWLRLQQMAGPSRPAAARVAGPEHDERERRLEEELARYD</sequence>
<proteinExistence type="inferred from homology"/>
<comment type="caution">
    <text evidence="9">The sequence shown here is derived from an EMBL/GenBank/DDBJ whole genome shotgun (WGS) entry which is preliminary data.</text>
</comment>
<dbReference type="AlphaFoldDB" id="A0A6B0YXA9"/>
<dbReference type="GO" id="GO:0046872">
    <property type="term" value="F:metal ion binding"/>
    <property type="evidence" value="ECO:0007669"/>
    <property type="project" value="UniProtKB-KW"/>
</dbReference>
<keyword evidence="2 6" id="KW-0349">Heme</keyword>
<evidence type="ECO:0000256" key="4">
    <source>
        <dbReference type="ARBA" id="ARBA00022729"/>
    </source>
</evidence>
<dbReference type="Pfam" id="PF03918">
    <property type="entry name" value="CcmH"/>
    <property type="match status" value="1"/>
</dbReference>
<evidence type="ECO:0000256" key="1">
    <source>
        <dbReference type="ARBA" id="ARBA00010342"/>
    </source>
</evidence>
<keyword evidence="6" id="KW-0812">Transmembrane</keyword>
<gene>
    <name evidence="9" type="ORF">F4Y42_16595</name>
</gene>
<dbReference type="InterPro" id="IPR038297">
    <property type="entry name" value="CcmH/CycL/NrfF/Ccl2_sf"/>
</dbReference>
<dbReference type="GO" id="GO:0005886">
    <property type="term" value="C:plasma membrane"/>
    <property type="evidence" value="ECO:0007669"/>
    <property type="project" value="TreeGrafter"/>
</dbReference>
<feature type="domain" description="CcmH/CycL/Ccl2/NrfF N-terminal" evidence="8">
    <location>
        <begin position="50"/>
        <end position="161"/>
    </location>
</feature>
<keyword evidence="5 6" id="KW-0408">Iron</keyword>
<feature type="transmembrane region" description="Helical" evidence="6">
    <location>
        <begin position="123"/>
        <end position="142"/>
    </location>
</feature>
<dbReference type="InterPro" id="IPR005616">
    <property type="entry name" value="CcmH/CycL/Ccl2/NrfF_N"/>
</dbReference>
<organism evidence="9">
    <name type="scientific">Caldilineaceae bacterium SB0664_bin_27</name>
    <dbReference type="NCBI Taxonomy" id="2605260"/>
    <lineage>
        <taxon>Bacteria</taxon>
        <taxon>Bacillati</taxon>
        <taxon>Chloroflexota</taxon>
        <taxon>Caldilineae</taxon>
        <taxon>Caldilineales</taxon>
        <taxon>Caldilineaceae</taxon>
    </lineage>
</organism>
<evidence type="ECO:0000256" key="7">
    <source>
        <dbReference type="SAM" id="MobiDB-lite"/>
    </source>
</evidence>
<evidence type="ECO:0000256" key="5">
    <source>
        <dbReference type="ARBA" id="ARBA00023004"/>
    </source>
</evidence>
<evidence type="ECO:0000256" key="6">
    <source>
        <dbReference type="RuleBase" id="RU364112"/>
    </source>
</evidence>
<feature type="region of interest" description="Disordered" evidence="7">
    <location>
        <begin position="153"/>
        <end position="178"/>
    </location>
</feature>
<evidence type="ECO:0000256" key="2">
    <source>
        <dbReference type="ARBA" id="ARBA00022617"/>
    </source>
</evidence>
<keyword evidence="4 6" id="KW-0732">Signal</keyword>
<dbReference type="EMBL" id="VXRG01000135">
    <property type="protein sequence ID" value="MXY95061.1"/>
    <property type="molecule type" value="Genomic_DNA"/>
</dbReference>
<dbReference type="Gene3D" id="1.10.8.640">
    <property type="entry name" value="Cytochrome C biogenesis protein"/>
    <property type="match status" value="1"/>
</dbReference>
<evidence type="ECO:0000256" key="3">
    <source>
        <dbReference type="ARBA" id="ARBA00022723"/>
    </source>
</evidence>
<comment type="function">
    <text evidence="6">Possible subunit of a heme lyase.</text>
</comment>